<feature type="region of interest" description="Disordered" evidence="1">
    <location>
        <begin position="335"/>
        <end position="369"/>
    </location>
</feature>
<proteinExistence type="predicted"/>
<evidence type="ECO:0000313" key="4">
    <source>
        <dbReference type="Proteomes" id="UP001201812"/>
    </source>
</evidence>
<comment type="caution">
    <text evidence="3">The sequence shown here is derived from an EMBL/GenBank/DDBJ whole genome shotgun (WGS) entry which is preliminary data.</text>
</comment>
<name>A0AAD4R2R0_9BILA</name>
<keyword evidence="2" id="KW-0732">Signal</keyword>
<dbReference type="EMBL" id="JAKKPZ010000051">
    <property type="protein sequence ID" value="KAI1706005.1"/>
    <property type="molecule type" value="Genomic_DNA"/>
</dbReference>
<dbReference type="Proteomes" id="UP001201812">
    <property type="component" value="Unassembled WGS sequence"/>
</dbReference>
<reference evidence="3" key="1">
    <citation type="submission" date="2022-01" db="EMBL/GenBank/DDBJ databases">
        <title>Genome Sequence Resource for Two Populations of Ditylenchus destructor, the Migratory Endoparasitic Phytonematode.</title>
        <authorList>
            <person name="Zhang H."/>
            <person name="Lin R."/>
            <person name="Xie B."/>
        </authorList>
    </citation>
    <scope>NUCLEOTIDE SEQUENCE</scope>
    <source>
        <strain evidence="3">BazhouSP</strain>
    </source>
</reference>
<dbReference type="AlphaFoldDB" id="A0AAD4R2R0"/>
<evidence type="ECO:0000313" key="3">
    <source>
        <dbReference type="EMBL" id="KAI1706005.1"/>
    </source>
</evidence>
<gene>
    <name evidence="3" type="ORF">DdX_13232</name>
</gene>
<feature type="region of interest" description="Disordered" evidence="1">
    <location>
        <begin position="396"/>
        <end position="425"/>
    </location>
</feature>
<sequence>MYNILTSFLSVFFLISIYFCAGELFFDGMGNTGPSLSILPPGAVPQTSAYNNFGNFGSTSIFLTLIHAQPDGSHGWISAPQQHSSEHHALTSSRAEAMTSSEDDVIATTPVDLSAPILGYLPVQLPEGSPVQYVRFTDDFNCDNFGFNEFVECYMEHFGFNHMGGFNFRPEELQLDRWVVFAFIKHHTGCDLAAKMTNPEINACPLPETTTTTEAPTWNSWSSHHKETRNLSVTETDDSLDIHLSLPDNDSWRSNKHNNNLKVTKDKDQVYRFEINASSGNRRLLMSQRPSHRRWLRIRCYYCGAWIDIVEDCDQRNVHFSRSKNLYSRYGLGAMSNETDTSDTLPGDSGSDENEKDDADVSSNGDPNTARNFIVPFASNCREEVKAVVIEDYKRQGLEPPTDAPPTTEKPKRPRRGDILIPRGQRGKYNRKIWFAHSESESSEE</sequence>
<feature type="compositionally biased region" description="Acidic residues" evidence="1">
    <location>
        <begin position="350"/>
        <end position="360"/>
    </location>
</feature>
<accession>A0AAD4R2R0</accession>
<protein>
    <submittedName>
        <fullName evidence="3">Uncharacterized protein</fullName>
    </submittedName>
</protein>
<feature type="signal peptide" evidence="2">
    <location>
        <begin position="1"/>
        <end position="22"/>
    </location>
</feature>
<evidence type="ECO:0000256" key="1">
    <source>
        <dbReference type="SAM" id="MobiDB-lite"/>
    </source>
</evidence>
<keyword evidence="4" id="KW-1185">Reference proteome</keyword>
<evidence type="ECO:0000256" key="2">
    <source>
        <dbReference type="SAM" id="SignalP"/>
    </source>
</evidence>
<organism evidence="3 4">
    <name type="scientific">Ditylenchus destructor</name>
    <dbReference type="NCBI Taxonomy" id="166010"/>
    <lineage>
        <taxon>Eukaryota</taxon>
        <taxon>Metazoa</taxon>
        <taxon>Ecdysozoa</taxon>
        <taxon>Nematoda</taxon>
        <taxon>Chromadorea</taxon>
        <taxon>Rhabditida</taxon>
        <taxon>Tylenchina</taxon>
        <taxon>Tylenchomorpha</taxon>
        <taxon>Sphaerularioidea</taxon>
        <taxon>Anguinidae</taxon>
        <taxon>Anguininae</taxon>
        <taxon>Ditylenchus</taxon>
    </lineage>
</organism>
<feature type="chain" id="PRO_5042271381" evidence="2">
    <location>
        <begin position="23"/>
        <end position="445"/>
    </location>
</feature>